<name>A0A402B681_9CHLR</name>
<dbReference type="Proteomes" id="UP000287171">
    <property type="component" value="Unassembled WGS sequence"/>
</dbReference>
<protein>
    <recommendedName>
        <fullName evidence="3">SprT-like domain-containing protein</fullName>
    </recommendedName>
</protein>
<evidence type="ECO:0000313" key="1">
    <source>
        <dbReference type="EMBL" id="GCE26845.1"/>
    </source>
</evidence>
<dbReference type="EMBL" id="BIFT01000001">
    <property type="protein sequence ID" value="GCE26845.1"/>
    <property type="molecule type" value="Genomic_DNA"/>
</dbReference>
<reference evidence="2" key="1">
    <citation type="submission" date="2018-12" db="EMBL/GenBank/DDBJ databases">
        <title>Tengunoibacter tsumagoiensis gen. nov., sp. nov., Dictyobacter kobayashii sp. nov., D. alpinus sp. nov., and D. joshuensis sp. nov. and description of Dictyobacteraceae fam. nov. within the order Ktedonobacterales isolated from Tengu-no-mugimeshi.</title>
        <authorList>
            <person name="Wang C.M."/>
            <person name="Zheng Y."/>
            <person name="Sakai Y."/>
            <person name="Toyoda A."/>
            <person name="Minakuchi Y."/>
            <person name="Abe K."/>
            <person name="Yokota A."/>
            <person name="Yabe S."/>
        </authorList>
    </citation>
    <scope>NUCLEOTIDE SEQUENCE [LARGE SCALE GENOMIC DNA]</scope>
    <source>
        <strain evidence="2">Uno16</strain>
    </source>
</reference>
<dbReference type="OrthoDB" id="156968at2"/>
<gene>
    <name evidence="1" type="ORF">KDA_23290</name>
</gene>
<evidence type="ECO:0008006" key="3">
    <source>
        <dbReference type="Google" id="ProtNLM"/>
    </source>
</evidence>
<accession>A0A402B681</accession>
<keyword evidence="2" id="KW-1185">Reference proteome</keyword>
<evidence type="ECO:0000313" key="2">
    <source>
        <dbReference type="Proteomes" id="UP000287171"/>
    </source>
</evidence>
<comment type="caution">
    <text evidence="1">The sequence shown here is derived from an EMBL/GenBank/DDBJ whole genome shotgun (WGS) entry which is preliminary data.</text>
</comment>
<proteinExistence type="predicted"/>
<dbReference type="AlphaFoldDB" id="A0A402B681"/>
<dbReference type="RefSeq" id="WP_126627256.1">
    <property type="nucleotide sequence ID" value="NZ_BIFT01000001.1"/>
</dbReference>
<sequence length="165" mass="19273">MVASIMMSTYPSYAQPDDRYQLTDYLQWIWQCYFSDSPILNEITIAYSYPWKGRLGLIKMSLDATVTFIGINTLLQMQQVPEYVLITTIAHELVHYIHGFGSPLPRRYKHPHANKVVDRELEQRNLGAALRCCNEWIDKYWYSFYDMQRAAGWVGIQETGTSPYS</sequence>
<organism evidence="1 2">
    <name type="scientific">Dictyobacter alpinus</name>
    <dbReference type="NCBI Taxonomy" id="2014873"/>
    <lineage>
        <taxon>Bacteria</taxon>
        <taxon>Bacillati</taxon>
        <taxon>Chloroflexota</taxon>
        <taxon>Ktedonobacteria</taxon>
        <taxon>Ktedonobacterales</taxon>
        <taxon>Dictyobacteraceae</taxon>
        <taxon>Dictyobacter</taxon>
    </lineage>
</organism>